<accession>U3A8F3</accession>
<name>U3A8F3_9SPHN</name>
<protein>
    <submittedName>
        <fullName evidence="1">Uncharacterized protein</fullName>
    </submittedName>
</protein>
<evidence type="ECO:0000313" key="2">
    <source>
        <dbReference type="Proteomes" id="UP000016568"/>
    </source>
</evidence>
<reference evidence="1 2" key="1">
    <citation type="submission" date="2013-09" db="EMBL/GenBank/DDBJ databases">
        <title>Whole genome shotgun sequence of Novosphingobium tardaugens NBRC 16725.</title>
        <authorList>
            <person name="Isaki S."/>
            <person name="Hosoyama A."/>
            <person name="Tsuchikane K."/>
            <person name="Katsumata H."/>
            <person name="Ando Y."/>
            <person name="Yamazaki S."/>
            <person name="Fujita N."/>
        </authorList>
    </citation>
    <scope>NUCLEOTIDE SEQUENCE [LARGE SCALE GENOMIC DNA]</scope>
    <source>
        <strain evidence="1 2">NBRC 16725</strain>
    </source>
</reference>
<comment type="caution">
    <text evidence="1">The sequence shown here is derived from an EMBL/GenBank/DDBJ whole genome shotgun (WGS) entry which is preliminary data.</text>
</comment>
<dbReference type="Proteomes" id="UP000016568">
    <property type="component" value="Unassembled WGS sequence"/>
</dbReference>
<organism evidence="1 2">
    <name type="scientific">Caenibius tardaugens NBRC 16725</name>
    <dbReference type="NCBI Taxonomy" id="1219035"/>
    <lineage>
        <taxon>Bacteria</taxon>
        <taxon>Pseudomonadati</taxon>
        <taxon>Pseudomonadota</taxon>
        <taxon>Alphaproteobacteria</taxon>
        <taxon>Sphingomonadales</taxon>
        <taxon>Erythrobacteraceae</taxon>
        <taxon>Caenibius</taxon>
    </lineage>
</organism>
<sequence length="205" mass="21780">MSLAMTMISTYYALRGSDVIVVPPKQVILFRDGNGAGSIMSIVARFDMINASADYGDVLLNISAQVGKNGPRYDYSAPAKAIFTNDVAAAADDCASDSRCIPLTGLMVAEQPDDMFALGGGAARTTTLVFPMAEWNCKGEAAQCGKYSTFEKSLTSIGKNPLSVEFSLKFHSDGARKIVCVSDAAVDSQYLQNAGWISFACQNPS</sequence>
<dbReference type="EMBL" id="BASZ01000014">
    <property type="protein sequence ID" value="GAD51038.1"/>
    <property type="molecule type" value="Genomic_DNA"/>
</dbReference>
<proteinExistence type="predicted"/>
<gene>
    <name evidence="1" type="ORF">NT2_14_00420</name>
</gene>
<keyword evidence="2" id="KW-1185">Reference proteome</keyword>
<evidence type="ECO:0000313" key="1">
    <source>
        <dbReference type="EMBL" id="GAD51038.1"/>
    </source>
</evidence>
<dbReference type="AlphaFoldDB" id="U3A8F3"/>